<reference evidence="12" key="2">
    <citation type="journal article" date="2023" name="Plants (Basel)">
        <title>Annotation of the Turnera subulata (Passifloraceae) Draft Genome Reveals the S-Locus Evolved after the Divergence of Turneroideae from Passifloroideae in a Stepwise Manner.</title>
        <authorList>
            <person name="Henning P.M."/>
            <person name="Roalson E.H."/>
            <person name="Mir W."/>
            <person name="McCubbin A.G."/>
            <person name="Shore J.S."/>
        </authorList>
    </citation>
    <scope>NUCLEOTIDE SEQUENCE</scope>
    <source>
        <strain evidence="12">F60SS</strain>
    </source>
</reference>
<dbReference type="Gene3D" id="3.30.160.60">
    <property type="entry name" value="Classic Zinc Finger"/>
    <property type="match status" value="1"/>
</dbReference>
<proteinExistence type="predicted"/>
<feature type="domain" description="C2H2-type" evidence="11">
    <location>
        <begin position="1"/>
        <end position="28"/>
    </location>
</feature>
<evidence type="ECO:0000256" key="7">
    <source>
        <dbReference type="ARBA" id="ARBA00023163"/>
    </source>
</evidence>
<keyword evidence="3" id="KW-0677">Repeat</keyword>
<dbReference type="PROSITE" id="PS00028">
    <property type="entry name" value="ZINC_FINGER_C2H2_1"/>
    <property type="match status" value="2"/>
</dbReference>
<name>A0A9Q0FGC2_9ROSI</name>
<evidence type="ECO:0000256" key="4">
    <source>
        <dbReference type="ARBA" id="ARBA00022771"/>
    </source>
</evidence>
<dbReference type="GO" id="GO:0005634">
    <property type="term" value="C:nucleus"/>
    <property type="evidence" value="ECO:0007669"/>
    <property type="project" value="UniProtKB-SubCell"/>
</dbReference>
<organism evidence="12 13">
    <name type="scientific">Turnera subulata</name>
    <dbReference type="NCBI Taxonomy" id="218843"/>
    <lineage>
        <taxon>Eukaryota</taxon>
        <taxon>Viridiplantae</taxon>
        <taxon>Streptophyta</taxon>
        <taxon>Embryophyta</taxon>
        <taxon>Tracheophyta</taxon>
        <taxon>Spermatophyta</taxon>
        <taxon>Magnoliopsida</taxon>
        <taxon>eudicotyledons</taxon>
        <taxon>Gunneridae</taxon>
        <taxon>Pentapetalae</taxon>
        <taxon>rosids</taxon>
        <taxon>fabids</taxon>
        <taxon>Malpighiales</taxon>
        <taxon>Passifloraceae</taxon>
        <taxon>Turnera</taxon>
    </lineage>
</organism>
<gene>
    <name evidence="12" type="ORF">Tsubulata_016549</name>
</gene>
<evidence type="ECO:0000256" key="6">
    <source>
        <dbReference type="ARBA" id="ARBA00023015"/>
    </source>
</evidence>
<comment type="caution">
    <text evidence="12">The sequence shown here is derived from an EMBL/GenBank/DDBJ whole genome shotgun (WGS) entry which is preliminary data.</text>
</comment>
<keyword evidence="2" id="KW-0479">Metal-binding</keyword>
<evidence type="ECO:0000313" key="13">
    <source>
        <dbReference type="Proteomes" id="UP001141552"/>
    </source>
</evidence>
<dbReference type="PANTHER" id="PTHR26374">
    <property type="entry name" value="ZINC FINGER PROTEIN ZAT5"/>
    <property type="match status" value="1"/>
</dbReference>
<keyword evidence="13" id="KW-1185">Reference proteome</keyword>
<evidence type="ECO:0000313" key="12">
    <source>
        <dbReference type="EMBL" id="KAJ4829836.1"/>
    </source>
</evidence>
<reference evidence="12" key="1">
    <citation type="submission" date="2022-02" db="EMBL/GenBank/DDBJ databases">
        <authorList>
            <person name="Henning P.M."/>
            <person name="McCubbin A.G."/>
            <person name="Shore J.S."/>
        </authorList>
    </citation>
    <scope>NUCLEOTIDE SEQUENCE</scope>
    <source>
        <strain evidence="12">F60SS</strain>
        <tissue evidence="12">Leaves</tissue>
    </source>
</reference>
<dbReference type="OrthoDB" id="6077919at2759"/>
<dbReference type="SMART" id="SM00355">
    <property type="entry name" value="ZnF_C2H2"/>
    <property type="match status" value="2"/>
</dbReference>
<evidence type="ECO:0000259" key="11">
    <source>
        <dbReference type="PROSITE" id="PS50157"/>
    </source>
</evidence>
<dbReference type="SUPFAM" id="SSF57667">
    <property type="entry name" value="beta-beta-alpha zinc fingers"/>
    <property type="match status" value="1"/>
</dbReference>
<accession>A0A9Q0FGC2</accession>
<dbReference type="PROSITE" id="PS50157">
    <property type="entry name" value="ZINC_FINGER_C2H2_2"/>
    <property type="match status" value="2"/>
</dbReference>
<dbReference type="GO" id="GO:0008270">
    <property type="term" value="F:zinc ion binding"/>
    <property type="evidence" value="ECO:0007669"/>
    <property type="project" value="UniProtKB-KW"/>
</dbReference>
<evidence type="ECO:0000256" key="1">
    <source>
        <dbReference type="ARBA" id="ARBA00004123"/>
    </source>
</evidence>
<keyword evidence="8" id="KW-0539">Nucleus</keyword>
<evidence type="ECO:0000256" key="10">
    <source>
        <dbReference type="SAM" id="MobiDB-lite"/>
    </source>
</evidence>
<keyword evidence="5" id="KW-0862">Zinc</keyword>
<evidence type="ECO:0000256" key="9">
    <source>
        <dbReference type="PROSITE-ProRule" id="PRU00042"/>
    </source>
</evidence>
<comment type="subcellular location">
    <subcellularLocation>
        <location evidence="1">Nucleus</location>
    </subcellularLocation>
</comment>
<dbReference type="Pfam" id="PF13912">
    <property type="entry name" value="zf-C2H2_6"/>
    <property type="match status" value="2"/>
</dbReference>
<dbReference type="PANTHER" id="PTHR26374:SF378">
    <property type="entry name" value="C2H2-TYPE ZINC FINGER FAMILY PROTEIN"/>
    <property type="match status" value="1"/>
</dbReference>
<feature type="region of interest" description="Disordered" evidence="10">
    <location>
        <begin position="112"/>
        <end position="132"/>
    </location>
</feature>
<dbReference type="InterPro" id="IPR036236">
    <property type="entry name" value="Znf_C2H2_sf"/>
</dbReference>
<sequence>MICKTCNRTFPSFQALGGHRASHKKPKATHNDERKHFTLSSDEEEGHYKNISSLSLQLSDNNNNNNHHHNNNHRGGGGLYSSSNHTNNNKAKIHECSICGAEFTSGQALGGHMRRHRGPIGASGTTFMLHET</sequence>
<evidence type="ECO:0000256" key="5">
    <source>
        <dbReference type="ARBA" id="ARBA00022833"/>
    </source>
</evidence>
<dbReference type="AlphaFoldDB" id="A0A9Q0FGC2"/>
<evidence type="ECO:0000256" key="3">
    <source>
        <dbReference type="ARBA" id="ARBA00022737"/>
    </source>
</evidence>
<dbReference type="EMBL" id="JAKUCV010005791">
    <property type="protein sequence ID" value="KAJ4829836.1"/>
    <property type="molecule type" value="Genomic_DNA"/>
</dbReference>
<feature type="domain" description="C2H2-type" evidence="11">
    <location>
        <begin position="94"/>
        <end position="118"/>
    </location>
</feature>
<keyword evidence="6" id="KW-0805">Transcription regulation</keyword>
<dbReference type="InterPro" id="IPR013087">
    <property type="entry name" value="Znf_C2H2_type"/>
</dbReference>
<keyword evidence="4 9" id="KW-0863">Zinc-finger</keyword>
<feature type="region of interest" description="Disordered" evidence="10">
    <location>
        <begin position="59"/>
        <end position="87"/>
    </location>
</feature>
<keyword evidence="7" id="KW-0804">Transcription</keyword>
<evidence type="ECO:0000256" key="2">
    <source>
        <dbReference type="ARBA" id="ARBA00022723"/>
    </source>
</evidence>
<dbReference type="Proteomes" id="UP001141552">
    <property type="component" value="Unassembled WGS sequence"/>
</dbReference>
<protein>
    <recommendedName>
        <fullName evidence="11">C2H2-type domain-containing protein</fullName>
    </recommendedName>
</protein>
<evidence type="ECO:0000256" key="8">
    <source>
        <dbReference type="ARBA" id="ARBA00023242"/>
    </source>
</evidence>